<proteinExistence type="predicted"/>
<evidence type="ECO:0000313" key="1">
    <source>
        <dbReference type="EMBL" id="PAE88942.1"/>
    </source>
</evidence>
<dbReference type="RefSeq" id="WP_095326620.1">
    <property type="nucleotide sequence ID" value="NZ_NPCC01000012.1"/>
</dbReference>
<dbReference type="Proteomes" id="UP000216207">
    <property type="component" value="Unassembled WGS sequence"/>
</dbReference>
<gene>
    <name evidence="1" type="ORF">CHH72_11250</name>
</gene>
<dbReference type="AlphaFoldDB" id="A0A268NZL7"/>
<comment type="caution">
    <text evidence="1">The sequence shown here is derived from an EMBL/GenBank/DDBJ whole genome shotgun (WGS) entry which is preliminary data.</text>
</comment>
<name>A0A268NZL7_SHOCL</name>
<reference evidence="1 2" key="1">
    <citation type="submission" date="2017-07" db="EMBL/GenBank/DDBJ databases">
        <title>Isolation and whole genome analysis of endospore-forming bacteria from heroin.</title>
        <authorList>
            <person name="Kalinowski J."/>
            <person name="Ahrens B."/>
            <person name="Al-Dilaimi A."/>
            <person name="Winkler A."/>
            <person name="Wibberg D."/>
            <person name="Schleenbecker U."/>
            <person name="Ruckert C."/>
            <person name="Wolfel R."/>
            <person name="Grass G."/>
        </authorList>
    </citation>
    <scope>NUCLEOTIDE SEQUENCE [LARGE SCALE GENOMIC DNA]</scope>
    <source>
        <strain evidence="1 2">7539</strain>
    </source>
</reference>
<accession>A0A268NZL7</accession>
<protein>
    <submittedName>
        <fullName evidence="1">Uncharacterized protein</fullName>
    </submittedName>
</protein>
<sequence length="82" mass="8679">MAEHTHFQKEKGAIDALIADGYKIASISDHLNGSTVLFTKAGTTKTFLAANANARKYASTLFCKGQAGQTVTSQGGNAHEHQ</sequence>
<evidence type="ECO:0000313" key="2">
    <source>
        <dbReference type="Proteomes" id="UP000216207"/>
    </source>
</evidence>
<organism evidence="1 2">
    <name type="scientific">Shouchella clausii</name>
    <name type="common">Alkalihalobacillus clausii</name>
    <dbReference type="NCBI Taxonomy" id="79880"/>
    <lineage>
        <taxon>Bacteria</taxon>
        <taxon>Bacillati</taxon>
        <taxon>Bacillota</taxon>
        <taxon>Bacilli</taxon>
        <taxon>Bacillales</taxon>
        <taxon>Bacillaceae</taxon>
        <taxon>Shouchella</taxon>
    </lineage>
</organism>
<dbReference type="EMBL" id="NPCC01000012">
    <property type="protein sequence ID" value="PAE88942.1"/>
    <property type="molecule type" value="Genomic_DNA"/>
</dbReference>